<dbReference type="KEGG" id="shs:STEHIDRAFT_163303"/>
<proteinExistence type="predicted"/>
<gene>
    <name evidence="2" type="ORF">STEHIDRAFT_163303</name>
</gene>
<protein>
    <submittedName>
        <fullName evidence="2">Uncharacterized protein</fullName>
    </submittedName>
</protein>
<evidence type="ECO:0000256" key="1">
    <source>
        <dbReference type="SAM" id="MobiDB-lite"/>
    </source>
</evidence>
<accession>R7RWQ1</accession>
<dbReference type="RefSeq" id="XP_007311069.1">
    <property type="nucleotide sequence ID" value="XM_007311007.1"/>
</dbReference>
<evidence type="ECO:0000313" key="2">
    <source>
        <dbReference type="EMBL" id="EIM79744.1"/>
    </source>
</evidence>
<organism evidence="2 3">
    <name type="scientific">Stereum hirsutum (strain FP-91666)</name>
    <name type="common">White-rot fungus</name>
    <dbReference type="NCBI Taxonomy" id="721885"/>
    <lineage>
        <taxon>Eukaryota</taxon>
        <taxon>Fungi</taxon>
        <taxon>Dikarya</taxon>
        <taxon>Basidiomycota</taxon>
        <taxon>Agaricomycotina</taxon>
        <taxon>Agaricomycetes</taxon>
        <taxon>Russulales</taxon>
        <taxon>Stereaceae</taxon>
        <taxon>Stereum</taxon>
    </lineage>
</organism>
<feature type="region of interest" description="Disordered" evidence="1">
    <location>
        <begin position="14"/>
        <end position="39"/>
    </location>
</feature>
<dbReference type="AlphaFoldDB" id="R7RWQ1"/>
<keyword evidence="3" id="KW-1185">Reference proteome</keyword>
<sequence length="102" mass="10999">MDVYTSKLVCTSTPNTDVMSRSGDGEGAGEGAEEEEKDGVWLDEGNQIVKDGEVRPRCVDQAMWQVGGASVALRLVQLAQPSQKVFGLQLSRRKIVTKATST</sequence>
<dbReference type="OrthoDB" id="26681at2759"/>
<dbReference type="GeneID" id="18802289"/>
<evidence type="ECO:0000313" key="3">
    <source>
        <dbReference type="Proteomes" id="UP000053927"/>
    </source>
</evidence>
<dbReference type="Proteomes" id="UP000053927">
    <property type="component" value="Unassembled WGS sequence"/>
</dbReference>
<dbReference type="EMBL" id="JH687401">
    <property type="protein sequence ID" value="EIM79744.1"/>
    <property type="molecule type" value="Genomic_DNA"/>
</dbReference>
<reference evidence="3" key="1">
    <citation type="journal article" date="2012" name="Science">
        <title>The Paleozoic origin of enzymatic lignin decomposition reconstructed from 31 fungal genomes.</title>
        <authorList>
            <person name="Floudas D."/>
            <person name="Binder M."/>
            <person name="Riley R."/>
            <person name="Barry K."/>
            <person name="Blanchette R.A."/>
            <person name="Henrissat B."/>
            <person name="Martinez A.T."/>
            <person name="Otillar R."/>
            <person name="Spatafora J.W."/>
            <person name="Yadav J.S."/>
            <person name="Aerts A."/>
            <person name="Benoit I."/>
            <person name="Boyd A."/>
            <person name="Carlson A."/>
            <person name="Copeland A."/>
            <person name="Coutinho P.M."/>
            <person name="de Vries R.P."/>
            <person name="Ferreira P."/>
            <person name="Findley K."/>
            <person name="Foster B."/>
            <person name="Gaskell J."/>
            <person name="Glotzer D."/>
            <person name="Gorecki P."/>
            <person name="Heitman J."/>
            <person name="Hesse C."/>
            <person name="Hori C."/>
            <person name="Igarashi K."/>
            <person name="Jurgens J.A."/>
            <person name="Kallen N."/>
            <person name="Kersten P."/>
            <person name="Kohler A."/>
            <person name="Kuees U."/>
            <person name="Kumar T.K.A."/>
            <person name="Kuo A."/>
            <person name="LaButti K."/>
            <person name="Larrondo L.F."/>
            <person name="Lindquist E."/>
            <person name="Ling A."/>
            <person name="Lombard V."/>
            <person name="Lucas S."/>
            <person name="Lundell T."/>
            <person name="Martin R."/>
            <person name="McLaughlin D.J."/>
            <person name="Morgenstern I."/>
            <person name="Morin E."/>
            <person name="Murat C."/>
            <person name="Nagy L.G."/>
            <person name="Nolan M."/>
            <person name="Ohm R.A."/>
            <person name="Patyshakuliyeva A."/>
            <person name="Rokas A."/>
            <person name="Ruiz-Duenas F.J."/>
            <person name="Sabat G."/>
            <person name="Salamov A."/>
            <person name="Samejima M."/>
            <person name="Schmutz J."/>
            <person name="Slot J.C."/>
            <person name="St John F."/>
            <person name="Stenlid J."/>
            <person name="Sun H."/>
            <person name="Sun S."/>
            <person name="Syed K."/>
            <person name="Tsang A."/>
            <person name="Wiebenga A."/>
            <person name="Young D."/>
            <person name="Pisabarro A."/>
            <person name="Eastwood D.C."/>
            <person name="Martin F."/>
            <person name="Cullen D."/>
            <person name="Grigoriev I.V."/>
            <person name="Hibbett D.S."/>
        </authorList>
    </citation>
    <scope>NUCLEOTIDE SEQUENCE [LARGE SCALE GENOMIC DNA]</scope>
    <source>
        <strain evidence="3">FP-91666</strain>
    </source>
</reference>
<name>R7RWQ1_STEHR</name>